<dbReference type="CDD" id="cd07381">
    <property type="entry name" value="MPP_CapA"/>
    <property type="match status" value="1"/>
</dbReference>
<dbReference type="Pfam" id="PF09587">
    <property type="entry name" value="PGA_cap"/>
    <property type="match status" value="2"/>
</dbReference>
<dbReference type="HOGENOM" id="CLU_699990_0_0_10"/>
<dbReference type="Proteomes" id="UP000000933">
    <property type="component" value="Chromosome"/>
</dbReference>
<gene>
    <name evidence="3" type="primary">capA</name>
    <name evidence="3" type="ordered locus">SRM_02795</name>
</gene>
<comment type="similarity">
    <text evidence="1">Belongs to the CapA family.</text>
</comment>
<evidence type="ECO:0000313" key="4">
    <source>
        <dbReference type="Proteomes" id="UP000000933"/>
    </source>
</evidence>
<dbReference type="AlphaFoldDB" id="D5HCG1"/>
<dbReference type="EMBL" id="FP565814">
    <property type="protein sequence ID" value="CBH25716.1"/>
    <property type="molecule type" value="Genomic_DNA"/>
</dbReference>
<evidence type="ECO:0000256" key="1">
    <source>
        <dbReference type="ARBA" id="ARBA00005662"/>
    </source>
</evidence>
<reference evidence="3 4" key="1">
    <citation type="journal article" date="2010" name="ISME J.">
        <title>Fine-scale evolution: genomic, phenotypic and ecological differentiation in two coexisting Salinibacter ruber strains.</title>
        <authorList>
            <person name="Pena A."/>
            <person name="Teeling H."/>
            <person name="Huerta-Cepas J."/>
            <person name="Santos F."/>
            <person name="Yarza P."/>
            <person name="Brito-Echeverria J."/>
            <person name="Lucio M."/>
            <person name="Schmitt-Kopplin P."/>
            <person name="Meseguer I."/>
            <person name="Schenowitz C."/>
            <person name="Dossat C."/>
            <person name="Barbe V."/>
            <person name="Dopazo J."/>
            <person name="Rossello-Mora R."/>
            <person name="Schuler M."/>
            <person name="Glockner F.O."/>
            <person name="Amann R."/>
            <person name="Gabaldon T."/>
            <person name="Anton J."/>
        </authorList>
    </citation>
    <scope>NUCLEOTIDE SEQUENCE [LARGE SCALE GENOMIC DNA]</scope>
    <source>
        <strain evidence="3 4">M8</strain>
    </source>
</reference>
<dbReference type="InterPro" id="IPR029052">
    <property type="entry name" value="Metallo-depent_PP-like"/>
</dbReference>
<dbReference type="InterPro" id="IPR019079">
    <property type="entry name" value="Capsule_synth_CapA"/>
</dbReference>
<dbReference type="SUPFAM" id="SSF56300">
    <property type="entry name" value="Metallo-dependent phosphatases"/>
    <property type="match status" value="1"/>
</dbReference>
<evidence type="ECO:0000313" key="3">
    <source>
        <dbReference type="EMBL" id="CBH25716.1"/>
    </source>
</evidence>
<sequence>MAVSSCPSSLWGPACVWGPTRVGPGRLDSVPRRHPFRQVHAPVIRSFQRGACSRGAGHFPLPPLSAFSTGHEKRIRLSSRIVSSMDNPFGPYSWGEFFPMVWRRFTGPSPRPPSLNRDLRLRAVEPDCTLGFVGDICPLFGREARFGAGVQDFLGDCDVVVGNFEGIFSERAWKPFLMKHKPDIFPALAELRPLDRWVVSVANNHATDYGPDALRRTCRRLDRHGLRWLGTTDRPRLQIADGLTVTAWTWWLNREGEGVARTDPGAPDAPGLHIALPHWGYEHERTPRPEQTPPAGYTLTTGHHTHLPQPLEARDDGRLVAYSLGNFVTGKQLPVLGEGALLKVDLARSKTDAPAVVQARFREITLHRTRQECHVALRHAAPPEPQCLHLDEGA</sequence>
<organism evidence="3 4">
    <name type="scientific">Salinibacter ruber (strain M8)</name>
    <dbReference type="NCBI Taxonomy" id="761659"/>
    <lineage>
        <taxon>Bacteria</taxon>
        <taxon>Pseudomonadati</taxon>
        <taxon>Rhodothermota</taxon>
        <taxon>Rhodothermia</taxon>
        <taxon>Rhodothermales</taxon>
        <taxon>Salinibacteraceae</taxon>
        <taxon>Salinibacter</taxon>
    </lineage>
</organism>
<dbReference type="InterPro" id="IPR052169">
    <property type="entry name" value="CW_Biosynth-Accessory"/>
</dbReference>
<dbReference type="SMART" id="SM00854">
    <property type="entry name" value="PGA_cap"/>
    <property type="match status" value="1"/>
</dbReference>
<proteinExistence type="inferred from homology"/>
<name>D5HCG1_SALRM</name>
<accession>D5HCG1</accession>
<evidence type="ECO:0000259" key="2">
    <source>
        <dbReference type="SMART" id="SM00854"/>
    </source>
</evidence>
<dbReference type="PANTHER" id="PTHR33393:SF13">
    <property type="entry name" value="PGA BIOSYNTHESIS PROTEIN CAPA"/>
    <property type="match status" value="1"/>
</dbReference>
<protein>
    <submittedName>
        <fullName evidence="3">PGA biosynthesis protein capA</fullName>
    </submittedName>
</protein>
<dbReference type="KEGG" id="srm:SRM_02795"/>
<feature type="domain" description="Capsule synthesis protein CapA" evidence="2">
    <location>
        <begin position="129"/>
        <end position="331"/>
    </location>
</feature>
<reference evidence="4" key="2">
    <citation type="submission" date="2010-04" db="EMBL/GenBank/DDBJ databases">
        <title>Genome sequence of Salinibacter ruber M8.</title>
        <authorList>
            <consortium name="Genoscope"/>
        </authorList>
    </citation>
    <scope>NUCLEOTIDE SEQUENCE [LARGE SCALE GENOMIC DNA]</scope>
    <source>
        <strain evidence="4">M8</strain>
    </source>
</reference>
<dbReference type="PANTHER" id="PTHR33393">
    <property type="entry name" value="POLYGLUTAMINE SYNTHESIS ACCESSORY PROTEIN RV0574C-RELATED"/>
    <property type="match status" value="1"/>
</dbReference>